<dbReference type="GO" id="GO:0003677">
    <property type="term" value="F:DNA binding"/>
    <property type="evidence" value="ECO:0007669"/>
    <property type="project" value="InterPro"/>
</dbReference>
<evidence type="ECO:0000313" key="3">
    <source>
        <dbReference type="Proteomes" id="UP000426857"/>
    </source>
</evidence>
<gene>
    <name evidence="2" type="ORF">FOB82_04100</name>
</gene>
<sequence>MAPPESPGADGHRVRCHLDRLLEERGLTLRALSDMVGVSTVNLSVMKNDRAKAVRFSTLTLLCDALSCSPSDLFTVEPRSIPDRPGV</sequence>
<dbReference type="Gene3D" id="1.10.260.40">
    <property type="entry name" value="lambda repressor-like DNA-binding domains"/>
    <property type="match status" value="1"/>
</dbReference>
<dbReference type="SUPFAM" id="SSF47413">
    <property type="entry name" value="lambda repressor-like DNA-binding domains"/>
    <property type="match status" value="1"/>
</dbReference>
<protein>
    <submittedName>
        <fullName evidence="2">Helix-turn-helix domain-containing protein</fullName>
    </submittedName>
</protein>
<dbReference type="PANTHER" id="PTHR37301:SF1">
    <property type="entry name" value="DNA-BINDING PROTEIN"/>
    <property type="match status" value="1"/>
</dbReference>
<dbReference type="SMART" id="SM00530">
    <property type="entry name" value="HTH_XRE"/>
    <property type="match status" value="1"/>
</dbReference>
<evidence type="ECO:0000313" key="2">
    <source>
        <dbReference type="EMBL" id="QGS34248.1"/>
    </source>
</evidence>
<dbReference type="PANTHER" id="PTHR37301">
    <property type="entry name" value="DNA-BINDING PROTEIN-RELATED"/>
    <property type="match status" value="1"/>
</dbReference>
<dbReference type="PROSITE" id="PS50943">
    <property type="entry name" value="HTH_CROC1"/>
    <property type="match status" value="1"/>
</dbReference>
<dbReference type="CDD" id="cd00093">
    <property type="entry name" value="HTH_XRE"/>
    <property type="match status" value="1"/>
</dbReference>
<feature type="domain" description="HTH cro/C1-type" evidence="1">
    <location>
        <begin position="18"/>
        <end position="73"/>
    </location>
</feature>
<dbReference type="InterPro" id="IPR010982">
    <property type="entry name" value="Lambda_DNA-bd_dom_sf"/>
</dbReference>
<dbReference type="KEGG" id="cxe:FOB82_04100"/>
<reference evidence="2 3" key="1">
    <citation type="submission" date="2019-11" db="EMBL/GenBank/DDBJ databases">
        <title>FDA dAtabase for Regulatory Grade micrObial Sequences (FDA-ARGOS): Supporting development and validation of Infectious Disease Dx tests.</title>
        <authorList>
            <person name="Kerrigan L."/>
            <person name="Long C."/>
            <person name="Tallon L."/>
            <person name="Sadzewicz L."/>
            <person name="Vavikolanu K."/>
            <person name="Mehta A."/>
            <person name="Aluvathingal J."/>
            <person name="Nadendla S."/>
            <person name="Yan Y."/>
            <person name="Sichtig H."/>
        </authorList>
    </citation>
    <scope>NUCLEOTIDE SEQUENCE [LARGE SCALE GENOMIC DNA]</scope>
    <source>
        <strain evidence="2 3">FDAARGOS_674</strain>
    </source>
</reference>
<dbReference type="InterPro" id="IPR001387">
    <property type="entry name" value="Cro/C1-type_HTH"/>
</dbReference>
<dbReference type="EMBL" id="CP046322">
    <property type="protein sequence ID" value="QGS34248.1"/>
    <property type="molecule type" value="Genomic_DNA"/>
</dbReference>
<dbReference type="Proteomes" id="UP000426857">
    <property type="component" value="Chromosome"/>
</dbReference>
<proteinExistence type="predicted"/>
<evidence type="ECO:0000259" key="1">
    <source>
        <dbReference type="PROSITE" id="PS50943"/>
    </source>
</evidence>
<organism evidence="2 3">
    <name type="scientific">Corynebacterium xerosis</name>
    <dbReference type="NCBI Taxonomy" id="1725"/>
    <lineage>
        <taxon>Bacteria</taxon>
        <taxon>Bacillati</taxon>
        <taxon>Actinomycetota</taxon>
        <taxon>Actinomycetes</taxon>
        <taxon>Mycobacteriales</taxon>
        <taxon>Corynebacteriaceae</taxon>
        <taxon>Corynebacterium</taxon>
    </lineage>
</organism>
<dbReference type="Pfam" id="PF13443">
    <property type="entry name" value="HTH_26"/>
    <property type="match status" value="1"/>
</dbReference>
<name>A0A6B8TE62_9CORY</name>
<accession>A0A6B8TE62</accession>
<dbReference type="AlphaFoldDB" id="A0A6B8TE62"/>
<dbReference type="RefSeq" id="WP_155868184.1">
    <property type="nucleotide sequence ID" value="NZ_CP046322.1"/>
</dbReference>